<name>A0ABT0B8L2_9SPHN</name>
<gene>
    <name evidence="3" type="ORF">MTR62_01485</name>
</gene>
<evidence type="ECO:0000259" key="2">
    <source>
        <dbReference type="Pfam" id="PF11871"/>
    </source>
</evidence>
<comment type="caution">
    <text evidence="3">The sequence shown here is derived from an EMBL/GenBank/DDBJ whole genome shotgun (WGS) entry which is preliminary data.</text>
</comment>
<reference evidence="3" key="1">
    <citation type="submission" date="2022-03" db="EMBL/GenBank/DDBJ databases">
        <title>Identification of a novel bacterium isolated from mangrove sediments.</title>
        <authorList>
            <person name="Pan X."/>
        </authorList>
    </citation>
    <scope>NUCLEOTIDE SEQUENCE</scope>
    <source>
        <strain evidence="3">B1949</strain>
    </source>
</reference>
<dbReference type="EMBL" id="JALHLF010000002">
    <property type="protein sequence ID" value="MCJ2181384.1"/>
    <property type="molecule type" value="Genomic_DNA"/>
</dbReference>
<keyword evidence="4" id="KW-1185">Reference proteome</keyword>
<accession>A0ABT0B8L2</accession>
<feature type="region of interest" description="Disordered" evidence="1">
    <location>
        <begin position="57"/>
        <end position="104"/>
    </location>
</feature>
<evidence type="ECO:0000313" key="4">
    <source>
        <dbReference type="Proteomes" id="UP001162881"/>
    </source>
</evidence>
<proteinExistence type="predicted"/>
<organism evidence="3 4">
    <name type="scientific">Novosphingobium organovorum</name>
    <dbReference type="NCBI Taxonomy" id="2930092"/>
    <lineage>
        <taxon>Bacteria</taxon>
        <taxon>Pseudomonadati</taxon>
        <taxon>Pseudomonadota</taxon>
        <taxon>Alphaproteobacteria</taxon>
        <taxon>Sphingomonadales</taxon>
        <taxon>Sphingomonadaceae</taxon>
        <taxon>Novosphingobium</taxon>
    </lineage>
</organism>
<dbReference type="RefSeq" id="WP_244016499.1">
    <property type="nucleotide sequence ID" value="NZ_JALHLF010000002.1"/>
</dbReference>
<feature type="domain" description="DUF3391" evidence="2">
    <location>
        <begin position="3"/>
        <end position="75"/>
    </location>
</feature>
<feature type="compositionally biased region" description="Low complexity" evidence="1">
    <location>
        <begin position="86"/>
        <end position="104"/>
    </location>
</feature>
<feature type="non-terminal residue" evidence="3">
    <location>
        <position position="104"/>
    </location>
</feature>
<dbReference type="InterPro" id="IPR021812">
    <property type="entry name" value="DUF3391"/>
</dbReference>
<protein>
    <submittedName>
        <fullName evidence="3">DUF3391 domain-containing protein</fullName>
    </submittedName>
</protein>
<evidence type="ECO:0000313" key="3">
    <source>
        <dbReference type="EMBL" id="MCJ2181384.1"/>
    </source>
</evidence>
<sequence length="104" mass="11186">MALKRISPSQVETGMYIHAFHGNWFSHPFWRAHFVVEDESRCATLRESDLDALVIDTDKGKDVSGEKPPAPPSPTGQVPIRTRHFGMPAGGLPSAPAAAPAPVA</sequence>
<dbReference type="Pfam" id="PF11871">
    <property type="entry name" value="DUF3391"/>
    <property type="match status" value="1"/>
</dbReference>
<evidence type="ECO:0000256" key="1">
    <source>
        <dbReference type="SAM" id="MobiDB-lite"/>
    </source>
</evidence>
<dbReference type="Proteomes" id="UP001162881">
    <property type="component" value="Unassembled WGS sequence"/>
</dbReference>